<accession>A0A841AQZ2</accession>
<keyword evidence="2" id="KW-1185">Reference proteome</keyword>
<dbReference type="Proteomes" id="UP000536685">
    <property type="component" value="Unassembled WGS sequence"/>
</dbReference>
<evidence type="ECO:0000313" key="1">
    <source>
        <dbReference type="EMBL" id="MBB5844718.1"/>
    </source>
</evidence>
<dbReference type="AlphaFoldDB" id="A0A841AQZ2"/>
<name>A0A841AQZ2_9MICO</name>
<sequence>MELGPYSTYRLPANLRSAFGVDTAQQLADQLGIRGELTPAVASEADSAYGALVRGDSAPAHALLTGLGVSDTAATAAIAKFTAS</sequence>
<gene>
    <name evidence="1" type="ORF">HD599_003041</name>
</gene>
<evidence type="ECO:0000313" key="2">
    <source>
        <dbReference type="Proteomes" id="UP000536685"/>
    </source>
</evidence>
<protein>
    <submittedName>
        <fullName evidence="1">Uncharacterized protein YidB (DUF937 family)</fullName>
    </submittedName>
</protein>
<reference evidence="1 2" key="1">
    <citation type="submission" date="2020-08" db="EMBL/GenBank/DDBJ databases">
        <title>Sequencing the genomes of 1000 actinobacteria strains.</title>
        <authorList>
            <person name="Klenk H.-P."/>
        </authorList>
    </citation>
    <scope>NUCLEOTIDE SEQUENCE [LARGE SCALE GENOMIC DNA]</scope>
    <source>
        <strain evidence="1 2">DSM 105784</strain>
    </source>
</reference>
<proteinExistence type="predicted"/>
<dbReference type="RefSeq" id="WP_184239139.1">
    <property type="nucleotide sequence ID" value="NZ_JACHMJ010000001.1"/>
</dbReference>
<dbReference type="EMBL" id="JACHMJ010000001">
    <property type="protein sequence ID" value="MBB5844718.1"/>
    <property type="molecule type" value="Genomic_DNA"/>
</dbReference>
<comment type="caution">
    <text evidence="1">The sequence shown here is derived from an EMBL/GenBank/DDBJ whole genome shotgun (WGS) entry which is preliminary data.</text>
</comment>
<organism evidence="1 2">
    <name type="scientific">Conyzicola lurida</name>
    <dbReference type="NCBI Taxonomy" id="1172621"/>
    <lineage>
        <taxon>Bacteria</taxon>
        <taxon>Bacillati</taxon>
        <taxon>Actinomycetota</taxon>
        <taxon>Actinomycetes</taxon>
        <taxon>Micrococcales</taxon>
        <taxon>Microbacteriaceae</taxon>
        <taxon>Conyzicola</taxon>
    </lineage>
</organism>